<comment type="caution">
    <text evidence="1">The sequence shown here is derived from an EMBL/GenBank/DDBJ whole genome shotgun (WGS) entry which is preliminary data.</text>
</comment>
<protein>
    <submittedName>
        <fullName evidence="1">Uncharacterized protein</fullName>
    </submittedName>
</protein>
<dbReference type="RefSeq" id="WP_273598493.1">
    <property type="nucleotide sequence ID" value="NZ_JAQQXT010000001.1"/>
</dbReference>
<gene>
    <name evidence="1" type="ORF">PRZ03_00300</name>
</gene>
<dbReference type="EMBL" id="JAQQXT010000001">
    <property type="protein sequence ID" value="MDC8769991.1"/>
    <property type="molecule type" value="Genomic_DNA"/>
</dbReference>
<accession>A0ABT5K7Q0</accession>
<proteinExistence type="predicted"/>
<evidence type="ECO:0000313" key="1">
    <source>
        <dbReference type="EMBL" id="MDC8769991.1"/>
    </source>
</evidence>
<dbReference type="Proteomes" id="UP001221189">
    <property type="component" value="Unassembled WGS sequence"/>
</dbReference>
<sequence length="122" mass="13975">MSKRSRQTPSVDEVEAKRRHDLMDKAILNFKGSADELETALGMFMVGRHVGWKVLYLIHSKKTVAKYEALLGINVREEFPEIGPDAERSMAWQLSKSISNFWKVVSGEEKLPLDRDGRRSLE</sequence>
<organism evidence="1 2">
    <name type="scientific">Roseateles albus</name>
    <dbReference type="NCBI Taxonomy" id="2987525"/>
    <lineage>
        <taxon>Bacteria</taxon>
        <taxon>Pseudomonadati</taxon>
        <taxon>Pseudomonadota</taxon>
        <taxon>Betaproteobacteria</taxon>
        <taxon>Burkholderiales</taxon>
        <taxon>Sphaerotilaceae</taxon>
        <taxon>Roseateles</taxon>
    </lineage>
</organism>
<reference evidence="1 2" key="1">
    <citation type="submission" date="2022-10" db="EMBL/GenBank/DDBJ databases">
        <title>Paucibacter sp. hw1 Genome sequencing.</title>
        <authorList>
            <person name="Park S."/>
        </authorList>
    </citation>
    <scope>NUCLEOTIDE SEQUENCE [LARGE SCALE GENOMIC DNA]</scope>
    <source>
        <strain evidence="2">hw1</strain>
    </source>
</reference>
<keyword evidence="2" id="KW-1185">Reference proteome</keyword>
<evidence type="ECO:0000313" key="2">
    <source>
        <dbReference type="Proteomes" id="UP001221189"/>
    </source>
</evidence>
<name>A0ABT5K7Q0_9BURK</name>